<comment type="catalytic activity">
    <reaction evidence="11 12">
        <text>tRNA(Ala) + L-alanine + ATP = L-alanyl-tRNA(Ala) + AMP + diphosphate</text>
        <dbReference type="Rhea" id="RHEA:12540"/>
        <dbReference type="Rhea" id="RHEA-COMP:9657"/>
        <dbReference type="Rhea" id="RHEA-COMP:9923"/>
        <dbReference type="ChEBI" id="CHEBI:30616"/>
        <dbReference type="ChEBI" id="CHEBI:33019"/>
        <dbReference type="ChEBI" id="CHEBI:57972"/>
        <dbReference type="ChEBI" id="CHEBI:78442"/>
        <dbReference type="ChEBI" id="CHEBI:78497"/>
        <dbReference type="ChEBI" id="CHEBI:456215"/>
        <dbReference type="EC" id="6.1.1.7"/>
    </reaction>
</comment>
<dbReference type="InterPro" id="IPR002318">
    <property type="entry name" value="Ala-tRNA-lgiase_IIc"/>
</dbReference>
<dbReference type="NCBIfam" id="TIGR00344">
    <property type="entry name" value="alaS"/>
    <property type="match status" value="1"/>
</dbReference>
<sequence length="937" mass="104831">MTVVWSMNKVRSSFIEYFESKGHSFYASSPTVPHDDPSLLFANAGMNQYKSIFLGTVDPSSPLYNLKKATNSQKCIRAGGKHNDLDDVGKDTYHHTFFEMLGNWSFGDYFKVEAARYVWEYLTVVLKLPQDRLYVTYFGGDEKMGLEADLEAKQIWIDLGVKENRLLPGDSKDNFWEMGETGPCGPCSEIHYDRIGGRDATHLVNMDDPNVLEIWNVVFIQFNREQGGKLRPLPNKHIDTGLGLERLVSILQNKYSNYDTDVFGLLFDRIKALTGARGYTGKLGDEDIDGVDTAYRVVADHIRTLTFAITDGGVPSNDGRGYVLRRILRRVDTLVEQMGETFPELLTKVDEVKAILDEEEAAFAKTLDRGEKLFEQYLDAAKNRQTKTLSGVDVWRLYDTYGFPVDLTRVMAEENGVTIDDVELEVSQEAAKEISRRGKADNNGGEAVTLDVHDLAELGKNTQVPKTDDSFKYVGGSTQGFIKSIYYQHRFLDDTSNIPRGANFGILTDKTNFYAESGGQEFDTGNMMTLDGNAEFIVMDCQLFGGYVLHVGYLKYGQLKCEDQVELSFDEQRRFSLRNNHTATHLLNYALRQVLDESIDQRGSLVARDKLRFDFSHKSPVSLTQLAHVESICNEFVTNDIPVYSKPVALPIAKTIQGLRAVFGETYPDPVRVVSIGVDVDQVTADVSNPRWATTSVEFCGGTHVVKTGDIQRFAILEETGIAKGIRRIIAVTGEQAIKADRTAKAFAQRLDQVSTMTTMAELKDMARDLDALVVSAVVKSDLRDRYLKMKKLHDDRDKRQQKEHAQKVTLTMQRYFEQHPDSKYTVISFMDDDTNNYNKAFIAAITYAKTHLKDKAVYLLSSDASSGRVTHHCMVGPCLTAHYRFKASDWADVVSDKIGGKKGGNDDSAQGSGDNIAGLDQAIKAAHAFAKSKIGV</sequence>
<comment type="caution">
    <text evidence="14">The sequence shown here is derived from an EMBL/GenBank/DDBJ whole genome shotgun (WGS) entry which is preliminary data.</text>
</comment>
<reference evidence="14 15" key="1">
    <citation type="submission" date="2016-07" db="EMBL/GenBank/DDBJ databases">
        <title>Pervasive Adenine N6-methylation of Active Genes in Fungi.</title>
        <authorList>
            <consortium name="DOE Joint Genome Institute"/>
            <person name="Mondo S.J."/>
            <person name="Dannebaum R.O."/>
            <person name="Kuo R.C."/>
            <person name="Labutti K."/>
            <person name="Haridas S."/>
            <person name="Kuo A."/>
            <person name="Salamov A."/>
            <person name="Ahrendt S.R."/>
            <person name="Lipzen A."/>
            <person name="Sullivan W."/>
            <person name="Andreopoulos W.B."/>
            <person name="Clum A."/>
            <person name="Lindquist E."/>
            <person name="Daum C."/>
            <person name="Ramamoorthy G.K."/>
            <person name="Gryganskyi A."/>
            <person name="Culley D."/>
            <person name="Magnuson J.K."/>
            <person name="James T.Y."/>
            <person name="O'Malley M.A."/>
            <person name="Stajich J.E."/>
            <person name="Spatafora J.W."/>
            <person name="Visel A."/>
            <person name="Grigoriev I.V."/>
        </authorList>
    </citation>
    <scope>NUCLEOTIDE SEQUENCE [LARGE SCALE GENOMIC DNA]</scope>
    <source>
        <strain evidence="14 15">NRRL 1336</strain>
    </source>
</reference>
<dbReference type="GO" id="GO:0005739">
    <property type="term" value="C:mitochondrion"/>
    <property type="evidence" value="ECO:0007669"/>
    <property type="project" value="UniProtKB-SubCell"/>
</dbReference>
<dbReference type="GO" id="GO:0070143">
    <property type="term" value="P:mitochondrial alanyl-tRNA aminoacylation"/>
    <property type="evidence" value="ECO:0007669"/>
    <property type="project" value="UniProtKB-UniRule"/>
</dbReference>
<dbReference type="Gene3D" id="2.40.30.130">
    <property type="match status" value="1"/>
</dbReference>
<name>A0A1X2IJ47_9FUNG</name>
<keyword evidence="7 12" id="KW-0067">ATP-binding</keyword>
<keyword evidence="9 12" id="KW-0648">Protein biosynthesis</keyword>
<protein>
    <recommendedName>
        <fullName evidence="12">Alanine--tRNA ligase</fullName>
        <ecNumber evidence="12">6.1.1.7</ecNumber>
    </recommendedName>
    <alternativeName>
        <fullName evidence="12">Alanyl-tRNA synthetase</fullName>
        <shortName evidence="12">AlaRS</shortName>
    </alternativeName>
</protein>
<dbReference type="GO" id="GO:0002161">
    <property type="term" value="F:aminoacyl-tRNA deacylase activity"/>
    <property type="evidence" value="ECO:0007669"/>
    <property type="project" value="TreeGrafter"/>
</dbReference>
<dbReference type="GO" id="GO:0005524">
    <property type="term" value="F:ATP binding"/>
    <property type="evidence" value="ECO:0007669"/>
    <property type="project" value="UniProtKB-UniRule"/>
</dbReference>
<comment type="subunit">
    <text evidence="12">Monomer.</text>
</comment>
<dbReference type="SUPFAM" id="SSF50447">
    <property type="entry name" value="Translation proteins"/>
    <property type="match status" value="1"/>
</dbReference>
<dbReference type="GO" id="GO:0000049">
    <property type="term" value="F:tRNA binding"/>
    <property type="evidence" value="ECO:0007669"/>
    <property type="project" value="UniProtKB-KW"/>
</dbReference>
<dbReference type="GO" id="GO:0004813">
    <property type="term" value="F:alanine-tRNA ligase activity"/>
    <property type="evidence" value="ECO:0007669"/>
    <property type="project" value="UniProtKB-UniRule"/>
</dbReference>
<evidence type="ECO:0000256" key="10">
    <source>
        <dbReference type="ARBA" id="ARBA00023146"/>
    </source>
</evidence>
<evidence type="ECO:0000256" key="7">
    <source>
        <dbReference type="ARBA" id="ARBA00022840"/>
    </source>
</evidence>
<keyword evidence="5 12" id="KW-0547">Nucleotide-binding</keyword>
<dbReference type="InterPro" id="IPR018165">
    <property type="entry name" value="Ala-tRNA-synth_IIc_core"/>
</dbReference>
<dbReference type="OrthoDB" id="2423964at2759"/>
<dbReference type="InterPro" id="IPR018163">
    <property type="entry name" value="Thr/Ala-tRNA-synth_IIc_edit"/>
</dbReference>
<dbReference type="InterPro" id="IPR018162">
    <property type="entry name" value="Ala-tRNA-ligase_IIc_anticod-bd"/>
</dbReference>
<dbReference type="InterPro" id="IPR009000">
    <property type="entry name" value="Transl_B-barrel_sf"/>
</dbReference>
<dbReference type="EMBL" id="MCGE01000010">
    <property type="protein sequence ID" value="ORZ17358.1"/>
    <property type="molecule type" value="Genomic_DNA"/>
</dbReference>
<dbReference type="InterPro" id="IPR023033">
    <property type="entry name" value="Ala_tRNA_ligase_euk/bac"/>
</dbReference>
<comment type="function">
    <text evidence="12">Catalyzes the attachment of alanine to tRNA(Ala) in a two-step reaction: alanine is first activated by ATP to form Ala-AMP and then transferred to the acceptor end of tRNA(Ala). Also edits incorrectly charged tRNA(Ala) via its editing domain.</text>
</comment>
<dbReference type="STRING" id="90262.A0A1X2IJ47"/>
<evidence type="ECO:0000256" key="3">
    <source>
        <dbReference type="ARBA" id="ARBA00022598"/>
    </source>
</evidence>
<keyword evidence="12" id="KW-0496">Mitochondrion</keyword>
<keyword evidence="4 12" id="KW-0479">Metal-binding</keyword>
<feature type="domain" description="Alanyl-transfer RNA synthetases family profile" evidence="13">
    <location>
        <begin position="5"/>
        <end position="743"/>
    </location>
</feature>
<dbReference type="GO" id="GO:0008270">
    <property type="term" value="F:zinc ion binding"/>
    <property type="evidence" value="ECO:0007669"/>
    <property type="project" value="UniProtKB-UniRule"/>
</dbReference>
<evidence type="ECO:0000256" key="8">
    <source>
        <dbReference type="ARBA" id="ARBA00022884"/>
    </source>
</evidence>
<evidence type="ECO:0000259" key="13">
    <source>
        <dbReference type="PROSITE" id="PS50860"/>
    </source>
</evidence>
<dbReference type="Pfam" id="PF07973">
    <property type="entry name" value="tRNA_SAD"/>
    <property type="match status" value="1"/>
</dbReference>
<dbReference type="Pfam" id="PF26023">
    <property type="entry name" value="ALA1"/>
    <property type="match status" value="1"/>
</dbReference>
<keyword evidence="15" id="KW-1185">Reference proteome</keyword>
<dbReference type="SMART" id="SM00863">
    <property type="entry name" value="tRNA_SAD"/>
    <property type="match status" value="1"/>
</dbReference>
<comment type="subcellular location">
    <subcellularLocation>
        <location evidence="12">Mitochondrion</location>
    </subcellularLocation>
    <subcellularLocation>
        <location evidence="12">Cytoplasm</location>
    </subcellularLocation>
</comment>
<organism evidence="14 15">
    <name type="scientific">Absidia repens</name>
    <dbReference type="NCBI Taxonomy" id="90262"/>
    <lineage>
        <taxon>Eukaryota</taxon>
        <taxon>Fungi</taxon>
        <taxon>Fungi incertae sedis</taxon>
        <taxon>Mucoromycota</taxon>
        <taxon>Mucoromycotina</taxon>
        <taxon>Mucoromycetes</taxon>
        <taxon>Mucorales</taxon>
        <taxon>Cunninghamellaceae</taxon>
        <taxon>Absidia</taxon>
    </lineage>
</organism>
<dbReference type="PANTHER" id="PTHR11777:SF9">
    <property type="entry name" value="ALANINE--TRNA LIGASE, CYTOPLASMIC"/>
    <property type="match status" value="1"/>
</dbReference>
<dbReference type="FunFam" id="2.40.30.130:FF:000004">
    <property type="entry name" value="Alanine--tRNA ligase"/>
    <property type="match status" value="1"/>
</dbReference>
<evidence type="ECO:0000256" key="11">
    <source>
        <dbReference type="ARBA" id="ARBA00048300"/>
    </source>
</evidence>
<dbReference type="CDD" id="cd00673">
    <property type="entry name" value="AlaRS_core"/>
    <property type="match status" value="1"/>
</dbReference>
<dbReference type="PROSITE" id="PS50860">
    <property type="entry name" value="AA_TRNA_LIGASE_II_ALA"/>
    <property type="match status" value="1"/>
</dbReference>
<dbReference type="Gene3D" id="3.10.310.40">
    <property type="match status" value="1"/>
</dbReference>
<dbReference type="FunFam" id="3.30.980.10:FF:000004">
    <property type="entry name" value="Alanine--tRNA ligase, cytoplasmic"/>
    <property type="match status" value="1"/>
</dbReference>
<evidence type="ECO:0000256" key="12">
    <source>
        <dbReference type="HAMAP-Rule" id="MF_03133"/>
    </source>
</evidence>
<evidence type="ECO:0000256" key="6">
    <source>
        <dbReference type="ARBA" id="ARBA00022833"/>
    </source>
</evidence>
<dbReference type="Pfam" id="PF01411">
    <property type="entry name" value="tRNA-synt_2c"/>
    <property type="match status" value="1"/>
</dbReference>
<feature type="binding site" evidence="12">
    <location>
        <position position="581"/>
    </location>
    <ligand>
        <name>Zn(2+)</name>
        <dbReference type="ChEBI" id="CHEBI:29105"/>
    </ligand>
</feature>
<dbReference type="PRINTS" id="PR00980">
    <property type="entry name" value="TRNASYNTHALA"/>
</dbReference>
<keyword evidence="12" id="KW-0963">Cytoplasm</keyword>
<dbReference type="InterPro" id="IPR050058">
    <property type="entry name" value="Ala-tRNA_ligase"/>
</dbReference>
<dbReference type="Proteomes" id="UP000193560">
    <property type="component" value="Unassembled WGS sequence"/>
</dbReference>
<dbReference type="Gene3D" id="3.30.930.10">
    <property type="entry name" value="Bira Bifunctional Protein, Domain 2"/>
    <property type="match status" value="1"/>
</dbReference>
<dbReference type="InterPro" id="IPR012947">
    <property type="entry name" value="tRNA_SAD"/>
</dbReference>
<dbReference type="HAMAP" id="MF_00036_B">
    <property type="entry name" value="Ala_tRNA_synth_B"/>
    <property type="match status" value="1"/>
</dbReference>
<dbReference type="InterPro" id="IPR018164">
    <property type="entry name" value="Ala-tRNA-synth_IIc_N"/>
</dbReference>
<evidence type="ECO:0000256" key="5">
    <source>
        <dbReference type="ARBA" id="ARBA00022741"/>
    </source>
</evidence>
<comment type="domain">
    <text evidence="12">Consists of three domains; the N-terminal catalytic domain, the editing domain and the C-terminal C-Ala domain. The editing domain removes incorrectly charged amino acids, while the C-Ala domain, along with tRNA(Ala), serves as a bridge to cooperatively bring together the editing and aminoacylation centers thus stimulating deacylation of misacylated tRNAs.</text>
</comment>
<evidence type="ECO:0000256" key="9">
    <source>
        <dbReference type="ARBA" id="ARBA00022917"/>
    </source>
</evidence>
<feature type="binding site" evidence="12">
    <location>
        <position position="700"/>
    </location>
    <ligand>
        <name>Zn(2+)</name>
        <dbReference type="ChEBI" id="CHEBI:29105"/>
    </ligand>
</feature>
<dbReference type="SUPFAM" id="SSF55186">
    <property type="entry name" value="ThrRS/AlaRS common domain"/>
    <property type="match status" value="1"/>
</dbReference>
<comment type="cofactor">
    <cofactor evidence="12">
        <name>Zn(2+)</name>
        <dbReference type="ChEBI" id="CHEBI:29105"/>
    </cofactor>
    <text evidence="12">Binds 1 zinc ion per subunit.</text>
</comment>
<accession>A0A1X2IJ47</accession>
<dbReference type="FunFam" id="3.30.930.10:FF:000011">
    <property type="entry name" value="Alanine--tRNA ligase, cytoplasmic"/>
    <property type="match status" value="1"/>
</dbReference>
<dbReference type="PANTHER" id="PTHR11777">
    <property type="entry name" value="ALANYL-TRNA SYNTHETASE"/>
    <property type="match status" value="1"/>
</dbReference>
<dbReference type="InterPro" id="IPR059090">
    <property type="entry name" value="ALA1_helical"/>
</dbReference>
<dbReference type="InterPro" id="IPR045864">
    <property type="entry name" value="aa-tRNA-synth_II/BPL/LPL"/>
</dbReference>
<keyword evidence="8 12" id="KW-0694">RNA-binding</keyword>
<keyword evidence="3 12" id="KW-0436">Ligase</keyword>
<dbReference type="EC" id="6.1.1.7" evidence="12"/>
<keyword evidence="6 12" id="KW-0862">Zinc</keyword>
<evidence type="ECO:0000313" key="15">
    <source>
        <dbReference type="Proteomes" id="UP000193560"/>
    </source>
</evidence>
<dbReference type="AlphaFoldDB" id="A0A1X2IJ47"/>
<keyword evidence="2 12" id="KW-0820">tRNA-binding</keyword>
<comment type="similarity">
    <text evidence="1">Belongs to the class-II aminoacyl-tRNA synthetase family. Alax-L subfamily.</text>
</comment>
<gene>
    <name evidence="12" type="primary">ALA1</name>
    <name evidence="14" type="ORF">BCR42DRAFT_414449</name>
</gene>
<dbReference type="SUPFAM" id="SSF55681">
    <property type="entry name" value="Class II aaRS and biotin synthetases"/>
    <property type="match status" value="1"/>
</dbReference>
<evidence type="ECO:0000256" key="4">
    <source>
        <dbReference type="ARBA" id="ARBA00022723"/>
    </source>
</evidence>
<evidence type="ECO:0000256" key="1">
    <source>
        <dbReference type="ARBA" id="ARBA00008429"/>
    </source>
</evidence>
<evidence type="ECO:0000256" key="2">
    <source>
        <dbReference type="ARBA" id="ARBA00022555"/>
    </source>
</evidence>
<keyword evidence="10 12" id="KW-0030">Aminoacyl-tRNA synthetase</keyword>
<feature type="binding site" evidence="12">
    <location>
        <position position="704"/>
    </location>
    <ligand>
        <name>Zn(2+)</name>
        <dbReference type="ChEBI" id="CHEBI:29105"/>
    </ligand>
</feature>
<dbReference type="Gene3D" id="3.30.980.10">
    <property type="entry name" value="Threonyl-trna Synthetase, Chain A, domain 2"/>
    <property type="match status" value="1"/>
</dbReference>
<proteinExistence type="inferred from homology"/>
<feature type="binding site" evidence="12">
    <location>
        <position position="585"/>
    </location>
    <ligand>
        <name>Zn(2+)</name>
        <dbReference type="ChEBI" id="CHEBI:29105"/>
    </ligand>
</feature>
<dbReference type="SUPFAM" id="SSF101353">
    <property type="entry name" value="Putative anticodon-binding domain of alanyl-tRNA synthetase (AlaRS)"/>
    <property type="match status" value="1"/>
</dbReference>
<evidence type="ECO:0000313" key="14">
    <source>
        <dbReference type="EMBL" id="ORZ17358.1"/>
    </source>
</evidence>